<accession>A0A481YTZ9</accession>
<sequence length="506" mass="52935">MGDDNPTNRGVFRDFRNNNINTTTTNRIPFYPTATRPAAAPANKGQIIFDTTTNEFCYNSGTAWVCLASGTANSVGIVDCTVGNSLNANAQHNSVQAALDAGCRNIRIIDGLTGGQVSGYTESMFVLGTTPTMIYIDPGVDWVFNLTVLGDVPITATGSKLTVRGSGWESIMRVSQTGTTFELMDTDTSTNLQFLDIRLETNDNMSFPNQKPWSLLFMSNCEIVGTDNTGNESLFNLATTVVRTEFNQCTFIGGGTSMTFIQGSGNILQISDCQMAGSWSATPTSFDGITSAVEGSVHVNGFIVRTITDSDITIGGGSIGNVQFLNVKRAFGTGILNITTANGAIIQNCIFDTLVSEGSDCLIENCHLDGLAFIIASDNILNNNYIDGVGGLGNNLNTADRCIMNGNRFRGAMTIGTIFIPAPLCPDVILTGNIFHGTFTIIEEGGGGAIAKRAVITGNQFLGGAPSVTGGTTTAPDSPLFVGNGGSSIPAAGPATANPNSTGNSG</sequence>
<evidence type="ECO:0000313" key="2">
    <source>
        <dbReference type="EMBL" id="QBK86361.1"/>
    </source>
</evidence>
<feature type="compositionally biased region" description="Polar residues" evidence="1">
    <location>
        <begin position="497"/>
        <end position="506"/>
    </location>
</feature>
<protein>
    <submittedName>
        <fullName evidence="2">Right handed beta helix region protein</fullName>
    </submittedName>
</protein>
<proteinExistence type="predicted"/>
<reference evidence="2" key="1">
    <citation type="journal article" date="2019" name="MBio">
        <title>Virus Genomes from Deep Sea Sediments Expand the Ocean Megavirome and Support Independent Origins of Viral Gigantism.</title>
        <authorList>
            <person name="Backstrom D."/>
            <person name="Yutin N."/>
            <person name="Jorgensen S.L."/>
            <person name="Dharamshi J."/>
            <person name="Homa F."/>
            <person name="Zaremba-Niedwiedzka K."/>
            <person name="Spang A."/>
            <person name="Wolf Y.I."/>
            <person name="Koonin E.V."/>
            <person name="Ettema T.J."/>
        </authorList>
    </citation>
    <scope>NUCLEOTIDE SEQUENCE</scope>
</reference>
<feature type="region of interest" description="Disordered" evidence="1">
    <location>
        <begin position="467"/>
        <end position="506"/>
    </location>
</feature>
<gene>
    <name evidence="2" type="ORF">LCMAC102_01560</name>
</gene>
<dbReference type="InterPro" id="IPR011050">
    <property type="entry name" value="Pectin_lyase_fold/virulence"/>
</dbReference>
<organism evidence="2">
    <name type="scientific">Marseillevirus LCMAC102</name>
    <dbReference type="NCBI Taxonomy" id="2506603"/>
    <lineage>
        <taxon>Viruses</taxon>
        <taxon>Varidnaviria</taxon>
        <taxon>Bamfordvirae</taxon>
        <taxon>Nucleocytoviricota</taxon>
        <taxon>Megaviricetes</taxon>
        <taxon>Pimascovirales</taxon>
        <taxon>Pimascovirales incertae sedis</taxon>
        <taxon>Marseilleviridae</taxon>
    </lineage>
</organism>
<evidence type="ECO:0000256" key="1">
    <source>
        <dbReference type="SAM" id="MobiDB-lite"/>
    </source>
</evidence>
<dbReference type="SUPFAM" id="SSF51126">
    <property type="entry name" value="Pectin lyase-like"/>
    <property type="match status" value="1"/>
</dbReference>
<dbReference type="EMBL" id="MK500334">
    <property type="protein sequence ID" value="QBK86361.1"/>
    <property type="molecule type" value="Genomic_DNA"/>
</dbReference>
<name>A0A481YTZ9_9VIRU</name>